<dbReference type="Proteomes" id="UP001322744">
    <property type="component" value="Chromosome"/>
</dbReference>
<dbReference type="Pfam" id="PF01261">
    <property type="entry name" value="AP_endonuc_2"/>
    <property type="match status" value="1"/>
</dbReference>
<dbReference type="InterPro" id="IPR001719">
    <property type="entry name" value="AP_endonuc_2"/>
</dbReference>
<proteinExistence type="predicted"/>
<feature type="domain" description="Xylose isomerase-like TIM barrel" evidence="1">
    <location>
        <begin position="26"/>
        <end position="266"/>
    </location>
</feature>
<dbReference type="InterPro" id="IPR036237">
    <property type="entry name" value="Xyl_isomerase-like_sf"/>
</dbReference>
<reference evidence="2 3" key="1">
    <citation type="submission" date="2023-12" db="EMBL/GenBank/DDBJ databases">
        <authorList>
            <person name="Manesh M.J.H."/>
            <person name="Bing R.G."/>
            <person name="Willard D.J."/>
            <person name="Kelly R.M."/>
        </authorList>
    </citation>
    <scope>NUCLEOTIDE SEQUENCE [LARGE SCALE GENOMIC DNA]</scope>
    <source>
        <strain evidence="2 3">DSM 8977</strain>
    </source>
</reference>
<dbReference type="PANTHER" id="PTHR21445:SF0">
    <property type="entry name" value="APURINIC-APYRIMIDINIC ENDONUCLEASE"/>
    <property type="match status" value="1"/>
</dbReference>
<evidence type="ECO:0000259" key="1">
    <source>
        <dbReference type="Pfam" id="PF01261"/>
    </source>
</evidence>
<dbReference type="Gene3D" id="3.20.20.150">
    <property type="entry name" value="Divalent-metal-dependent TIM barrel enzymes"/>
    <property type="match status" value="1"/>
</dbReference>
<dbReference type="EMBL" id="CP139957">
    <property type="protein sequence ID" value="WPX07845.1"/>
    <property type="molecule type" value="Genomic_DNA"/>
</dbReference>
<name>A0ABZ0U0Z7_9FIRM</name>
<dbReference type="InterPro" id="IPR013022">
    <property type="entry name" value="Xyl_isomerase-like_TIM-brl"/>
</dbReference>
<evidence type="ECO:0000313" key="3">
    <source>
        <dbReference type="Proteomes" id="UP001322744"/>
    </source>
</evidence>
<protein>
    <submittedName>
        <fullName evidence="2">TIM barrel protein</fullName>
    </submittedName>
</protein>
<dbReference type="SMART" id="SM00518">
    <property type="entry name" value="AP2Ec"/>
    <property type="match status" value="1"/>
</dbReference>
<gene>
    <name evidence="2" type="ORF">SOJ16_001677</name>
</gene>
<dbReference type="RefSeq" id="WP_045175168.1">
    <property type="nucleotide sequence ID" value="NZ_CP139957.1"/>
</dbReference>
<dbReference type="PANTHER" id="PTHR21445">
    <property type="entry name" value="ENDONUCLEASE IV ENDODEOXYRIBONUCLEASE IV"/>
    <property type="match status" value="1"/>
</dbReference>
<evidence type="ECO:0000313" key="2">
    <source>
        <dbReference type="EMBL" id="WPX07845.1"/>
    </source>
</evidence>
<dbReference type="SUPFAM" id="SSF51658">
    <property type="entry name" value="Xylose isomerase-like"/>
    <property type="match status" value="1"/>
</dbReference>
<sequence length="286" mass="32948">MIRFGPAGNSQSFYNSGYKSSVDAPKWLKSIGLSAYEYQCNKGVNISKEKARQIGQEAQKYDILISIHAPYYINFGSQEEDKLQKSKEYIYECVEVAKEMKAQRIVFHPGSCAKVERSLAFETAKKAILEVVNVVKEMQADGIFLCPETMGKKNNLGSIDEIIEICKMDEMLLPTIDFGHINAFEGGSLKTEEDFENLLKKFIDQLGYERIKNFHSHFSRIEYTSQGEKKHWNYEDKQFEPDFEPLAEALCKLKLEPVIICESKDYMAEDAILLKKIYQHTLEKRM</sequence>
<organism evidence="2 3">
    <name type="scientific">Anaerocellum danielii</name>
    <dbReference type="NCBI Taxonomy" id="1387557"/>
    <lineage>
        <taxon>Bacteria</taxon>
        <taxon>Bacillati</taxon>
        <taxon>Bacillota</taxon>
        <taxon>Bacillota incertae sedis</taxon>
        <taxon>Caldicellulosiruptorales</taxon>
        <taxon>Caldicellulosiruptoraceae</taxon>
        <taxon>Anaerocellum</taxon>
    </lineage>
</organism>
<accession>A0ABZ0U0Z7</accession>
<keyword evidence="3" id="KW-1185">Reference proteome</keyword>